<evidence type="ECO:0000256" key="1">
    <source>
        <dbReference type="SAM" id="Phobius"/>
    </source>
</evidence>
<sequence>MKREPLILLAVFVVALLVQLSVAPDVASANDAFAIGYRFGSATGKALHFVGYAAIALILYRRWKQRPADRATMSGTLESP</sequence>
<evidence type="ECO:0000313" key="3">
    <source>
        <dbReference type="Proteomes" id="UP000293089"/>
    </source>
</evidence>
<dbReference type="Proteomes" id="UP000293089">
    <property type="component" value="Unassembled WGS sequence"/>
</dbReference>
<name>A0ABY1WF53_9GAMM</name>
<feature type="transmembrane region" description="Helical" evidence="1">
    <location>
        <begin position="39"/>
        <end position="60"/>
    </location>
</feature>
<dbReference type="EMBL" id="SHME01000002">
    <property type="protein sequence ID" value="TAA20516.1"/>
    <property type="molecule type" value="Genomic_DNA"/>
</dbReference>
<keyword evidence="1" id="KW-0812">Transmembrane</keyword>
<proteinExistence type="predicted"/>
<accession>A0ABY1WF53</accession>
<evidence type="ECO:0000313" key="2">
    <source>
        <dbReference type="EMBL" id="TAA20516.1"/>
    </source>
</evidence>
<organism evidence="2 3">
    <name type="scientific">Pseudoxanthomonas winnipegensis</name>
    <dbReference type="NCBI Taxonomy" id="2480810"/>
    <lineage>
        <taxon>Bacteria</taxon>
        <taxon>Pseudomonadati</taxon>
        <taxon>Pseudomonadota</taxon>
        <taxon>Gammaproteobacteria</taxon>
        <taxon>Lysobacterales</taxon>
        <taxon>Lysobacteraceae</taxon>
        <taxon>Pseudoxanthomonas</taxon>
    </lineage>
</organism>
<keyword evidence="1" id="KW-1133">Transmembrane helix</keyword>
<comment type="caution">
    <text evidence="2">The sequence shown here is derived from an EMBL/GenBank/DDBJ whole genome shotgun (WGS) entry which is preliminary data.</text>
</comment>
<protein>
    <submittedName>
        <fullName evidence="2">Uncharacterized protein</fullName>
    </submittedName>
</protein>
<gene>
    <name evidence="2" type="ORF">EA658_06030</name>
</gene>
<dbReference type="RefSeq" id="WP_130531398.1">
    <property type="nucleotide sequence ID" value="NZ_SHMD01000004.1"/>
</dbReference>
<keyword evidence="1" id="KW-0472">Membrane</keyword>
<keyword evidence="3" id="KW-1185">Reference proteome</keyword>
<reference evidence="2 3" key="1">
    <citation type="submission" date="2019-02" db="EMBL/GenBank/DDBJ databases">
        <title>WGS of Pseudoxanthomonas species novum from clinical isolates.</title>
        <authorList>
            <person name="Bernier A.-M."/>
            <person name="Bernard K."/>
            <person name="Vachon A."/>
        </authorList>
    </citation>
    <scope>NUCLEOTIDE SEQUENCE [LARGE SCALE GENOMIC DNA]</scope>
    <source>
        <strain evidence="3">NML 170316</strain>
    </source>
</reference>